<keyword evidence="2" id="KW-1185">Reference proteome</keyword>
<dbReference type="AlphaFoldDB" id="A0A1H6F5C6"/>
<name>A0A1H6F5C6_9GAMM</name>
<sequence>MIIVIITAGIFKIIGGTTNQIIGLSLRTGTVRTINAKTNTILFSITNSTCCTIIVSNNTTGIIGIALRGHPAHSTFTTTDCRWTMTIISSCSRARVASTVIKPAVIIESGTTISCCRCLRIQAQSHQQKQTQ</sequence>
<gene>
    <name evidence="1" type="ORF">MBHS_00615</name>
</gene>
<dbReference type="Proteomes" id="UP000236724">
    <property type="component" value="Unassembled WGS sequence"/>
</dbReference>
<accession>A0A1H6F5C6</accession>
<evidence type="ECO:0000313" key="1">
    <source>
        <dbReference type="EMBL" id="SEH04763.1"/>
    </source>
</evidence>
<protein>
    <submittedName>
        <fullName evidence="1">Uncharacterized protein</fullName>
    </submittedName>
</protein>
<dbReference type="EMBL" id="FMSV02000106">
    <property type="protein sequence ID" value="SEH04763.1"/>
    <property type="molecule type" value="Genomic_DNA"/>
</dbReference>
<proteinExistence type="predicted"/>
<evidence type="ECO:0000313" key="2">
    <source>
        <dbReference type="Proteomes" id="UP000236724"/>
    </source>
</evidence>
<reference evidence="1 2" key="1">
    <citation type="submission" date="2016-10" db="EMBL/GenBank/DDBJ databases">
        <authorList>
            <person name="de Groot N.N."/>
        </authorList>
    </citation>
    <scope>NUCLEOTIDE SEQUENCE [LARGE SCALE GENOMIC DNA]</scope>
    <source>
        <strain evidence="1">MBHS1</strain>
    </source>
</reference>
<organism evidence="1 2">
    <name type="scientific">Candidatus Venteria ishoeyi</name>
    <dbReference type="NCBI Taxonomy" id="1899563"/>
    <lineage>
        <taxon>Bacteria</taxon>
        <taxon>Pseudomonadati</taxon>
        <taxon>Pseudomonadota</taxon>
        <taxon>Gammaproteobacteria</taxon>
        <taxon>Thiotrichales</taxon>
        <taxon>Thiotrichaceae</taxon>
        <taxon>Venteria</taxon>
    </lineage>
</organism>